<evidence type="ECO:0000256" key="1">
    <source>
        <dbReference type="SAM" id="Phobius"/>
    </source>
</evidence>
<feature type="transmembrane region" description="Helical" evidence="1">
    <location>
        <begin position="6"/>
        <end position="26"/>
    </location>
</feature>
<gene>
    <name evidence="2" type="ORF">H9968_08640</name>
</gene>
<comment type="caution">
    <text evidence="2">The sequence shown here is derived from an EMBL/GenBank/DDBJ whole genome shotgun (WGS) entry which is preliminary data.</text>
</comment>
<keyword evidence="1" id="KW-1133">Transmembrane helix</keyword>
<keyword evidence="1" id="KW-0472">Membrane</keyword>
<proteinExistence type="predicted"/>
<protein>
    <submittedName>
        <fullName evidence="2">Uncharacterized protein</fullName>
    </submittedName>
</protein>
<organism evidence="2 3">
    <name type="scientific">Candidatus Anaerobutyricum stercoris</name>
    <dbReference type="NCBI Taxonomy" id="2838457"/>
    <lineage>
        <taxon>Bacteria</taxon>
        <taxon>Bacillati</taxon>
        <taxon>Bacillota</taxon>
        <taxon>Clostridia</taxon>
        <taxon>Lachnospirales</taxon>
        <taxon>Lachnospiraceae</taxon>
        <taxon>Anaerobutyricum</taxon>
    </lineage>
</organism>
<sequence>MSAELFFIICYFSLIILCVFGIIWAIKVTRDSEPFWGSDRQWISVLSKITGKDVSKDYKRLSKQIKEEAISKRFKERCEQEYSIPTENIKNEEFVHTIKEINSLLAAIYTAYPNITSSDETILDCYVPEIIDLVKKYVALTNQPVQTNVSNKICSEITFIINDFKNAIEKHLHDQQDESILPVLSEIKAIRTKMTMDGFM</sequence>
<keyword evidence="1" id="KW-0812">Transmembrane</keyword>
<accession>A0A9D2EMB6</accession>
<reference evidence="2" key="1">
    <citation type="journal article" date="2021" name="PeerJ">
        <title>Extensive microbial diversity within the chicken gut microbiome revealed by metagenomics and culture.</title>
        <authorList>
            <person name="Gilroy R."/>
            <person name="Ravi A."/>
            <person name="Getino M."/>
            <person name="Pursley I."/>
            <person name="Horton D.L."/>
            <person name="Alikhan N.F."/>
            <person name="Baker D."/>
            <person name="Gharbi K."/>
            <person name="Hall N."/>
            <person name="Watson M."/>
            <person name="Adriaenssens E.M."/>
            <person name="Foster-Nyarko E."/>
            <person name="Jarju S."/>
            <person name="Secka A."/>
            <person name="Antonio M."/>
            <person name="Oren A."/>
            <person name="Chaudhuri R.R."/>
            <person name="La Ragione R."/>
            <person name="Hildebrand F."/>
            <person name="Pallen M.J."/>
        </authorList>
    </citation>
    <scope>NUCLEOTIDE SEQUENCE</scope>
    <source>
        <strain evidence="2">CHK179-28034</strain>
    </source>
</reference>
<reference evidence="2" key="2">
    <citation type="submission" date="2021-04" db="EMBL/GenBank/DDBJ databases">
        <authorList>
            <person name="Gilroy R."/>
        </authorList>
    </citation>
    <scope>NUCLEOTIDE SEQUENCE</scope>
    <source>
        <strain evidence="2">CHK179-28034</strain>
    </source>
</reference>
<name>A0A9D2EMB6_9FIRM</name>
<dbReference type="EMBL" id="DXBR01000076">
    <property type="protein sequence ID" value="HIZ39975.1"/>
    <property type="molecule type" value="Genomic_DNA"/>
</dbReference>
<evidence type="ECO:0000313" key="3">
    <source>
        <dbReference type="Proteomes" id="UP000824049"/>
    </source>
</evidence>
<evidence type="ECO:0000313" key="2">
    <source>
        <dbReference type="EMBL" id="HIZ39975.1"/>
    </source>
</evidence>
<dbReference type="AlphaFoldDB" id="A0A9D2EMB6"/>
<dbReference type="Proteomes" id="UP000824049">
    <property type="component" value="Unassembled WGS sequence"/>
</dbReference>